<keyword evidence="1" id="KW-0732">Signal</keyword>
<accession>A0A1W0C9H5</accession>
<evidence type="ECO:0008006" key="4">
    <source>
        <dbReference type="Google" id="ProtNLM"/>
    </source>
</evidence>
<dbReference type="Proteomes" id="UP000192721">
    <property type="component" value="Unassembled WGS sequence"/>
</dbReference>
<dbReference type="AlphaFoldDB" id="A0A1W0C9H5"/>
<feature type="signal peptide" evidence="1">
    <location>
        <begin position="1"/>
        <end position="22"/>
    </location>
</feature>
<dbReference type="EMBL" id="MUKV01000064">
    <property type="protein sequence ID" value="OQS31384.1"/>
    <property type="molecule type" value="Genomic_DNA"/>
</dbReference>
<evidence type="ECO:0000313" key="3">
    <source>
        <dbReference type="Proteomes" id="UP000192721"/>
    </source>
</evidence>
<dbReference type="Gene3D" id="3.90.420.10">
    <property type="entry name" value="Oxidoreductase, molybdopterin-binding domain"/>
    <property type="match status" value="1"/>
</dbReference>
<organism evidence="2 3">
    <name type="scientific">Chromobacterium haemolyticum</name>
    <dbReference type="NCBI Taxonomy" id="394935"/>
    <lineage>
        <taxon>Bacteria</taxon>
        <taxon>Pseudomonadati</taxon>
        <taxon>Pseudomonadota</taxon>
        <taxon>Betaproteobacteria</taxon>
        <taxon>Neisseriales</taxon>
        <taxon>Chromobacteriaceae</taxon>
        <taxon>Chromobacterium</taxon>
    </lineage>
</organism>
<name>A0A1W0C9H5_9NEIS</name>
<dbReference type="RefSeq" id="WP_143330423.1">
    <property type="nucleotide sequence ID" value="NZ_MUKV01000064.1"/>
</dbReference>
<proteinExistence type="predicted"/>
<reference evidence="2 3" key="1">
    <citation type="submission" date="2017-02" db="EMBL/GenBank/DDBJ databases">
        <title>Chromobacterium haemolyticum H5244.</title>
        <authorList>
            <person name="Gulvik C.A."/>
        </authorList>
    </citation>
    <scope>NUCLEOTIDE SEQUENCE [LARGE SCALE GENOMIC DNA]</scope>
    <source>
        <strain evidence="2 3">H5244</strain>
    </source>
</reference>
<protein>
    <recommendedName>
        <fullName evidence="4">Oxidoreductase</fullName>
    </recommendedName>
</protein>
<gene>
    <name evidence="2" type="ORF">B0T45_22995</name>
</gene>
<evidence type="ECO:0000313" key="2">
    <source>
        <dbReference type="EMBL" id="OQS31384.1"/>
    </source>
</evidence>
<sequence>MGKSWKAVLGGMALACCMAALHAEPGPVVLTVSGKISQFTNKEKNVYEFREQDLQNFKQHSVVTRTSWTPQSVFSGPLMRDILAKVGASGQKVKLRALNDYVYWIDRREFYDFDVVLARSVNNKPLDMTNRGPLWLMYPLDQMPEDKKGPVMDAKLVWQINRLVVF</sequence>
<evidence type="ECO:0000256" key="1">
    <source>
        <dbReference type="SAM" id="SignalP"/>
    </source>
</evidence>
<dbReference type="InterPro" id="IPR036374">
    <property type="entry name" value="OxRdtase_Mopterin-bd_sf"/>
</dbReference>
<comment type="caution">
    <text evidence="2">The sequence shown here is derived from an EMBL/GenBank/DDBJ whole genome shotgun (WGS) entry which is preliminary data.</text>
</comment>
<feature type="chain" id="PRO_5012912841" description="Oxidoreductase" evidence="1">
    <location>
        <begin position="23"/>
        <end position="166"/>
    </location>
</feature>
<dbReference type="SUPFAM" id="SSF56524">
    <property type="entry name" value="Oxidoreductase molybdopterin-binding domain"/>
    <property type="match status" value="1"/>
</dbReference>